<dbReference type="PANTHER" id="PTHR10044">
    <property type="entry name" value="INHIBITOR OF APOPTOSIS"/>
    <property type="match status" value="1"/>
</dbReference>
<dbReference type="SMART" id="SM00238">
    <property type="entry name" value="BIR"/>
    <property type="match status" value="1"/>
</dbReference>
<dbReference type="InterPro" id="IPR001370">
    <property type="entry name" value="BIR_rpt"/>
</dbReference>
<dbReference type="CDD" id="cd00022">
    <property type="entry name" value="BIR"/>
    <property type="match status" value="1"/>
</dbReference>
<dbReference type="InterPro" id="IPR011029">
    <property type="entry name" value="DEATH-like_dom_sf"/>
</dbReference>
<evidence type="ECO:0000313" key="7">
    <source>
        <dbReference type="EMBL" id="WAR08502.1"/>
    </source>
</evidence>
<dbReference type="Proteomes" id="UP001164746">
    <property type="component" value="Chromosome 6"/>
</dbReference>
<dbReference type="SMART" id="SM00184">
    <property type="entry name" value="RING"/>
    <property type="match status" value="1"/>
</dbReference>
<dbReference type="Gene3D" id="1.10.533.10">
    <property type="entry name" value="Death Domain, Fas"/>
    <property type="match status" value="1"/>
</dbReference>
<organism evidence="7 8">
    <name type="scientific">Mya arenaria</name>
    <name type="common">Soft-shell clam</name>
    <dbReference type="NCBI Taxonomy" id="6604"/>
    <lineage>
        <taxon>Eukaryota</taxon>
        <taxon>Metazoa</taxon>
        <taxon>Spiralia</taxon>
        <taxon>Lophotrochozoa</taxon>
        <taxon>Mollusca</taxon>
        <taxon>Bivalvia</taxon>
        <taxon>Autobranchia</taxon>
        <taxon>Heteroconchia</taxon>
        <taxon>Euheterodonta</taxon>
        <taxon>Imparidentia</taxon>
        <taxon>Neoheterodontei</taxon>
        <taxon>Myida</taxon>
        <taxon>Myoidea</taxon>
        <taxon>Myidae</taxon>
        <taxon>Mya</taxon>
    </lineage>
</organism>
<dbReference type="SUPFAM" id="SSF57924">
    <property type="entry name" value="Inhibitor of apoptosis (IAP) repeat"/>
    <property type="match status" value="1"/>
</dbReference>
<dbReference type="InterPro" id="IPR050784">
    <property type="entry name" value="IAP"/>
</dbReference>
<evidence type="ECO:0000256" key="5">
    <source>
        <dbReference type="SAM" id="MobiDB-lite"/>
    </source>
</evidence>
<protein>
    <submittedName>
        <fullName evidence="7">PIAP-like protein</fullName>
    </submittedName>
</protein>
<proteinExistence type="inferred from homology"/>
<gene>
    <name evidence="7" type="ORF">MAR_018460</name>
</gene>
<dbReference type="EMBL" id="CP111017">
    <property type="protein sequence ID" value="WAR08502.1"/>
    <property type="molecule type" value="Genomic_DNA"/>
</dbReference>
<name>A0ABY7EHY4_MYAAR</name>
<keyword evidence="8" id="KW-1185">Reference proteome</keyword>
<feature type="domain" description="RING-type" evidence="6">
    <location>
        <begin position="254"/>
        <end position="289"/>
    </location>
</feature>
<evidence type="ECO:0000256" key="2">
    <source>
        <dbReference type="ARBA" id="ARBA00022771"/>
    </source>
</evidence>
<dbReference type="Gene3D" id="1.10.1170.10">
    <property type="entry name" value="Inhibitor Of Apoptosis Protein (2mihbC-IAP-1), Chain A"/>
    <property type="match status" value="2"/>
</dbReference>
<keyword evidence="2 4" id="KW-0863">Zinc-finger</keyword>
<dbReference type="PANTHER" id="PTHR10044:SF139">
    <property type="entry name" value="DEATH-ASSOCIATED INHIBITOR OF APOPTOSIS 2"/>
    <property type="match status" value="1"/>
</dbReference>
<keyword evidence="2 4" id="KW-0479">Metal-binding</keyword>
<dbReference type="PROSITE" id="PS50089">
    <property type="entry name" value="ZF_RING_2"/>
    <property type="match status" value="1"/>
</dbReference>
<evidence type="ECO:0000256" key="1">
    <source>
        <dbReference type="ARBA" id="ARBA00006672"/>
    </source>
</evidence>
<dbReference type="Pfam" id="PF00653">
    <property type="entry name" value="BIR"/>
    <property type="match status" value="1"/>
</dbReference>
<dbReference type="InterPro" id="IPR001841">
    <property type="entry name" value="Znf_RING"/>
</dbReference>
<evidence type="ECO:0000256" key="3">
    <source>
        <dbReference type="ARBA" id="ARBA00022833"/>
    </source>
</evidence>
<feature type="region of interest" description="Disordered" evidence="5">
    <location>
        <begin position="1"/>
        <end position="21"/>
    </location>
</feature>
<accession>A0ABY7EHY4</accession>
<keyword evidence="3" id="KW-0862">Zinc</keyword>
<dbReference type="PROSITE" id="PS50143">
    <property type="entry name" value="BIR_REPEAT_2"/>
    <property type="match status" value="1"/>
</dbReference>
<reference evidence="7" key="1">
    <citation type="submission" date="2022-11" db="EMBL/GenBank/DDBJ databases">
        <title>Centuries of genome instability and evolution in soft-shell clam transmissible cancer (bioRxiv).</title>
        <authorList>
            <person name="Hart S.F.M."/>
            <person name="Yonemitsu M.A."/>
            <person name="Giersch R.M."/>
            <person name="Beal B.F."/>
            <person name="Arriagada G."/>
            <person name="Davis B.W."/>
            <person name="Ostrander E.A."/>
            <person name="Goff S.P."/>
            <person name="Metzger M.J."/>
        </authorList>
    </citation>
    <scope>NUCLEOTIDE SEQUENCE</scope>
    <source>
        <strain evidence="7">MELC-2E11</strain>
        <tissue evidence="7">Siphon/mantle</tissue>
    </source>
</reference>
<evidence type="ECO:0000259" key="6">
    <source>
        <dbReference type="PROSITE" id="PS50089"/>
    </source>
</evidence>
<evidence type="ECO:0000313" key="8">
    <source>
        <dbReference type="Proteomes" id="UP001164746"/>
    </source>
</evidence>
<dbReference type="Pfam" id="PF13920">
    <property type="entry name" value="zf-C3HC4_3"/>
    <property type="match status" value="1"/>
</dbReference>
<evidence type="ECO:0000256" key="4">
    <source>
        <dbReference type="PROSITE-ProRule" id="PRU00175"/>
    </source>
</evidence>
<sequence length="316" mass="34995">MATQIAKQKHDTSKPTPASLGISTIKPKFQQYALPSKRLESFKEASVPWPESSPVKIEDMVAAGLVYTGVGDSVRCYHCGGGLRNWEPGDDPMEQHAKWYPTCQHVLITKGKTYIHNVEAGENPDNILARRHKASIARLCKNDAAILKFWSNDDLASQQQREAMQAAAEFGYSEENIAIAASLFRERNGASSKFKGSDLVSIMMEMEDNPDLALNADVLDSCFPTAPSDNTEVEGDNLQSLIFENERLKESLNCKICLDRKADVIFLPCGHIVSCPQCAPALDLCPVCRKSIMGLVKAQFANTRIDVENDYDEYSE</sequence>
<comment type="similarity">
    <text evidence="1">Belongs to the IAP family.</text>
</comment>